<proteinExistence type="predicted"/>
<organism evidence="2 3">
    <name type="scientific">Solanum verrucosum</name>
    <dbReference type="NCBI Taxonomy" id="315347"/>
    <lineage>
        <taxon>Eukaryota</taxon>
        <taxon>Viridiplantae</taxon>
        <taxon>Streptophyta</taxon>
        <taxon>Embryophyta</taxon>
        <taxon>Tracheophyta</taxon>
        <taxon>Spermatophyta</taxon>
        <taxon>Magnoliopsida</taxon>
        <taxon>eudicotyledons</taxon>
        <taxon>Gunneridae</taxon>
        <taxon>Pentapetalae</taxon>
        <taxon>asterids</taxon>
        <taxon>lamiids</taxon>
        <taxon>Solanales</taxon>
        <taxon>Solanaceae</taxon>
        <taxon>Solanoideae</taxon>
        <taxon>Solaneae</taxon>
        <taxon>Solanum</taxon>
    </lineage>
</organism>
<sequence>MDHRDGHKWRLASSTSQSVAPTRNKKMDLKPAIHPKGKVDHPVLLRNFIVRPMGAKKSCIGMRVATTCPIIGLGTSIIDPNICFGRTMVAVLLRANLHKALMIWGACSLFQRLPFFVGGLHQLQMQLYQPQQQHLRLKVEARIRCFLRRLSSSKVIHISREQNRLADRLAAMTATAEGSSSLRIFWDTRASLEEILSVNKNGVMFVRRVNALASALFNFRCNISTNG</sequence>
<feature type="compositionally biased region" description="Basic residues" evidence="1">
    <location>
        <begin position="1"/>
        <end position="10"/>
    </location>
</feature>
<feature type="region of interest" description="Disordered" evidence="1">
    <location>
        <begin position="1"/>
        <end position="24"/>
    </location>
</feature>
<feature type="compositionally biased region" description="Polar residues" evidence="1">
    <location>
        <begin position="12"/>
        <end position="21"/>
    </location>
</feature>
<name>A0AAF0UIA2_SOLVR</name>
<dbReference type="EMBL" id="CP133620">
    <property type="protein sequence ID" value="WMV46657.1"/>
    <property type="molecule type" value="Genomic_DNA"/>
</dbReference>
<dbReference type="AlphaFoldDB" id="A0AAF0UIA2"/>
<protein>
    <submittedName>
        <fullName evidence="2">Uncharacterized protein</fullName>
    </submittedName>
</protein>
<accession>A0AAF0UIA2</accession>
<dbReference type="Proteomes" id="UP001234989">
    <property type="component" value="Chromosome 9"/>
</dbReference>
<keyword evidence="3" id="KW-1185">Reference proteome</keyword>
<reference evidence="2" key="1">
    <citation type="submission" date="2023-08" db="EMBL/GenBank/DDBJ databases">
        <title>A de novo genome assembly of Solanum verrucosum Schlechtendal, a Mexican diploid species geographically isolated from the other diploid A-genome species in potato relatives.</title>
        <authorList>
            <person name="Hosaka K."/>
        </authorList>
    </citation>
    <scope>NUCLEOTIDE SEQUENCE</scope>
    <source>
        <tissue evidence="2">Young leaves</tissue>
    </source>
</reference>
<evidence type="ECO:0000313" key="3">
    <source>
        <dbReference type="Proteomes" id="UP001234989"/>
    </source>
</evidence>
<gene>
    <name evidence="2" type="ORF">MTR67_040042</name>
</gene>
<evidence type="ECO:0000313" key="2">
    <source>
        <dbReference type="EMBL" id="WMV46657.1"/>
    </source>
</evidence>
<evidence type="ECO:0000256" key="1">
    <source>
        <dbReference type="SAM" id="MobiDB-lite"/>
    </source>
</evidence>